<dbReference type="Proteomes" id="UP001318760">
    <property type="component" value="Unassembled WGS sequence"/>
</dbReference>
<proteinExistence type="predicted"/>
<protein>
    <submittedName>
        <fullName evidence="3">AtpZ/AtpI family protein</fullName>
    </submittedName>
</protein>
<dbReference type="AlphaFoldDB" id="A0AAW3ZWS2"/>
<keyword evidence="1" id="KW-0812">Transmembrane</keyword>
<reference evidence="2 5" key="2">
    <citation type="submission" date="2020-10" db="EMBL/GenBank/DDBJ databases">
        <title>Campylobacter californiensis sp. nov. isolated from cattle and feral swine in California.</title>
        <authorList>
            <person name="Miller W.G."/>
        </authorList>
    </citation>
    <scope>NUCLEOTIDE SEQUENCE [LARGE SCALE GENOMIC DNA]</scope>
    <source>
        <strain evidence="2 5">RM12919</strain>
    </source>
</reference>
<dbReference type="Proteomes" id="UP000650616">
    <property type="component" value="Unassembled WGS sequence"/>
</dbReference>
<evidence type="ECO:0000313" key="4">
    <source>
        <dbReference type="Proteomes" id="UP000650616"/>
    </source>
</evidence>
<evidence type="ECO:0000313" key="5">
    <source>
        <dbReference type="Proteomes" id="UP001318760"/>
    </source>
</evidence>
<gene>
    <name evidence="2" type="ORF">CCAL12919_05225</name>
    <name evidence="3" type="ORF">CCAL9337_06405</name>
</gene>
<dbReference type="InterPro" id="IPR032820">
    <property type="entry name" value="ATPase_put"/>
</dbReference>
<accession>A0AAW3ZWS2</accession>
<keyword evidence="1" id="KW-0472">Membrane</keyword>
<evidence type="ECO:0000256" key="1">
    <source>
        <dbReference type="SAM" id="Phobius"/>
    </source>
</evidence>
<organism evidence="3 4">
    <name type="scientific">Campylobacter californiensis</name>
    <dbReference type="NCBI Taxonomy" id="1032243"/>
    <lineage>
        <taxon>Bacteria</taxon>
        <taxon>Pseudomonadati</taxon>
        <taxon>Campylobacterota</taxon>
        <taxon>Epsilonproteobacteria</taxon>
        <taxon>Campylobacterales</taxon>
        <taxon>Campylobacteraceae</taxon>
        <taxon>Campylobacter</taxon>
    </lineage>
</organism>
<keyword evidence="1" id="KW-1133">Transmembrane helix</keyword>
<feature type="transmembrane region" description="Helical" evidence="1">
    <location>
        <begin position="16"/>
        <end position="36"/>
    </location>
</feature>
<keyword evidence="4" id="KW-1185">Reference proteome</keyword>
<dbReference type="EMBL" id="JADBHS010000008">
    <property type="protein sequence ID" value="MBE2986533.1"/>
    <property type="molecule type" value="Genomic_DNA"/>
</dbReference>
<evidence type="ECO:0000313" key="3">
    <source>
        <dbReference type="EMBL" id="MBE3608353.1"/>
    </source>
</evidence>
<dbReference type="EMBL" id="LIWG01000007">
    <property type="protein sequence ID" value="MBE3608353.1"/>
    <property type="molecule type" value="Genomic_DNA"/>
</dbReference>
<sequence length="92" mass="9958">MAKIKINEVVNGAEKLSLGISMVVAVAIGVGLGFWLKSLTGWNAMIFVGLAFGIAAAALNVHKAYKAQIKSLDELKDENRYKGYKDAKEDDE</sequence>
<evidence type="ECO:0000313" key="2">
    <source>
        <dbReference type="EMBL" id="MBE2986533.1"/>
    </source>
</evidence>
<name>A0AAW3ZWS2_9BACT</name>
<feature type="transmembrane region" description="Helical" evidence="1">
    <location>
        <begin position="42"/>
        <end position="61"/>
    </location>
</feature>
<dbReference type="RefSeq" id="WP_170016515.1">
    <property type="nucleotide sequence ID" value="NZ_CP012545.1"/>
</dbReference>
<dbReference type="Pfam" id="PF09527">
    <property type="entry name" value="ATPase_gene1"/>
    <property type="match status" value="1"/>
</dbReference>
<comment type="caution">
    <text evidence="3">The sequence shown here is derived from an EMBL/GenBank/DDBJ whole genome shotgun (WGS) entry which is preliminary data.</text>
</comment>
<reference evidence="3 4" key="1">
    <citation type="submission" date="2015-08" db="EMBL/GenBank/DDBJ databases">
        <title>Comparative genomics of the Campylobacter concisus group.</title>
        <authorList>
            <person name="Yee E."/>
            <person name="Chapman M.H."/>
            <person name="Huynh S."/>
            <person name="Bono J.L."/>
            <person name="On S.L."/>
            <person name="St Leger J."/>
            <person name="Foster G."/>
            <person name="Parker C.T."/>
            <person name="Miller W.G."/>
        </authorList>
    </citation>
    <scope>NUCLEOTIDE SEQUENCE [LARGE SCALE GENOMIC DNA]</scope>
    <source>
        <strain evidence="3 4">RM9337</strain>
    </source>
</reference>